<dbReference type="InterPro" id="IPR027417">
    <property type="entry name" value="P-loop_NTPase"/>
</dbReference>
<dbReference type="GO" id="GO:0005524">
    <property type="term" value="F:ATP binding"/>
    <property type="evidence" value="ECO:0007669"/>
    <property type="project" value="UniProtKB-KW"/>
</dbReference>
<evidence type="ECO:0000313" key="8">
    <source>
        <dbReference type="Proteomes" id="UP000326779"/>
    </source>
</evidence>
<dbReference type="Proteomes" id="UP000326779">
    <property type="component" value="Chromosome"/>
</dbReference>
<dbReference type="InterPro" id="IPR003593">
    <property type="entry name" value="AAA+_ATPase"/>
</dbReference>
<evidence type="ECO:0000256" key="3">
    <source>
        <dbReference type="ARBA" id="ARBA00022741"/>
    </source>
</evidence>
<comment type="similarity">
    <text evidence="1">Belongs to the ABC transporter superfamily.</text>
</comment>
<dbReference type="PANTHER" id="PTHR43335">
    <property type="entry name" value="ABC TRANSPORTER, ATP-BINDING PROTEIN"/>
    <property type="match status" value="1"/>
</dbReference>
<gene>
    <name evidence="7" type="ORF">D1010_04070</name>
    <name evidence="6" type="ORF">PS435_15165</name>
</gene>
<proteinExistence type="inferred from homology"/>
<protein>
    <submittedName>
        <fullName evidence="6">ABC transporter ATP-binding protein</fullName>
    </submittedName>
    <submittedName>
        <fullName evidence="7">ATP-binding cassette domain-containing protein</fullName>
    </submittedName>
</protein>
<accession>A0A5P8M2Y5</accession>
<keyword evidence="9" id="KW-1185">Reference proteome</keyword>
<evidence type="ECO:0000259" key="5">
    <source>
        <dbReference type="PROSITE" id="PS50893"/>
    </source>
</evidence>
<keyword evidence="4 7" id="KW-0067">ATP-binding</keyword>
<dbReference type="SMART" id="SM00382">
    <property type="entry name" value="AAA"/>
    <property type="match status" value="1"/>
</dbReference>
<organism evidence="7 8">
    <name type="scientific">Schleiferilactobacillus harbinensis</name>
    <dbReference type="NCBI Taxonomy" id="304207"/>
    <lineage>
        <taxon>Bacteria</taxon>
        <taxon>Bacillati</taxon>
        <taxon>Bacillota</taxon>
        <taxon>Bacilli</taxon>
        <taxon>Lactobacillales</taxon>
        <taxon>Lactobacillaceae</taxon>
        <taxon>Schleiferilactobacillus</taxon>
    </lineage>
</organism>
<evidence type="ECO:0000313" key="9">
    <source>
        <dbReference type="Proteomes" id="UP001330016"/>
    </source>
</evidence>
<name>A0A5P8M2Y5_9LACO</name>
<feature type="domain" description="ABC transporter" evidence="5">
    <location>
        <begin position="4"/>
        <end position="228"/>
    </location>
</feature>
<dbReference type="Proteomes" id="UP001330016">
    <property type="component" value="Unassembled WGS sequence"/>
</dbReference>
<dbReference type="KEGG" id="lhb:D1010_04070"/>
<evidence type="ECO:0000313" key="6">
    <source>
        <dbReference type="EMBL" id="MEE6717179.1"/>
    </source>
</evidence>
<dbReference type="Gene3D" id="3.40.50.300">
    <property type="entry name" value="P-loop containing nucleotide triphosphate hydrolases"/>
    <property type="match status" value="1"/>
</dbReference>
<dbReference type="EMBL" id="CP045143">
    <property type="protein sequence ID" value="QFR22677.1"/>
    <property type="molecule type" value="Genomic_DNA"/>
</dbReference>
<keyword evidence="3" id="KW-0547">Nucleotide-binding</keyword>
<keyword evidence="2" id="KW-0813">Transport</keyword>
<dbReference type="EMBL" id="JAQSGK010000080">
    <property type="protein sequence ID" value="MEE6717179.1"/>
    <property type="molecule type" value="Genomic_DNA"/>
</dbReference>
<dbReference type="GO" id="GO:0016887">
    <property type="term" value="F:ATP hydrolysis activity"/>
    <property type="evidence" value="ECO:0007669"/>
    <property type="project" value="InterPro"/>
</dbReference>
<dbReference type="PANTHER" id="PTHR43335:SF11">
    <property type="entry name" value="ABC TRANSPORTER RELATED"/>
    <property type="match status" value="1"/>
</dbReference>
<sequence>MSILALQQVTKSFGPQQILDHVDFTIDTPTIMALVAPNGSGKTTLMDIIANLGRVDSGTVTVLDRPHTDQMLYTDMTYMQGDTTLFMNMTGQDHIELIQRSYHLPAERVEQVVGEFGIGQFLQKKVKTYSLGMKQLLLITLALLPAPKLVMLDEPVNGLDPKAVQSLRNALQRLNDQGSTIIFSSHDLSEVDRLTDNVVFLVRGKLVPITTLAPTTTYTVVLPDARFLTTLLDAEQVQLITPTKATVTVPPAEMAALRTKLQGTAHAILDAVATRQGTEALYFKLFSQNEIR</sequence>
<evidence type="ECO:0000256" key="4">
    <source>
        <dbReference type="ARBA" id="ARBA00022840"/>
    </source>
</evidence>
<evidence type="ECO:0000313" key="7">
    <source>
        <dbReference type="EMBL" id="QFR22677.1"/>
    </source>
</evidence>
<dbReference type="SUPFAM" id="SSF52540">
    <property type="entry name" value="P-loop containing nucleoside triphosphate hydrolases"/>
    <property type="match status" value="1"/>
</dbReference>
<evidence type="ECO:0000256" key="2">
    <source>
        <dbReference type="ARBA" id="ARBA00022448"/>
    </source>
</evidence>
<dbReference type="Pfam" id="PF00005">
    <property type="entry name" value="ABC_tran"/>
    <property type="match status" value="1"/>
</dbReference>
<dbReference type="InterPro" id="IPR003439">
    <property type="entry name" value="ABC_transporter-like_ATP-bd"/>
</dbReference>
<reference evidence="7 8" key="1">
    <citation type="submission" date="2019-10" db="EMBL/GenBank/DDBJ databases">
        <title>The completed genome of Lactobacillus harbinensis M1.</title>
        <authorList>
            <person name="Zheng Y."/>
        </authorList>
    </citation>
    <scope>NUCLEOTIDE SEQUENCE [LARGE SCALE GENOMIC DNA]</scope>
    <source>
        <strain evidence="7 8">M1</strain>
    </source>
</reference>
<dbReference type="PROSITE" id="PS50893">
    <property type="entry name" value="ABC_TRANSPORTER_2"/>
    <property type="match status" value="1"/>
</dbReference>
<dbReference type="AlphaFoldDB" id="A0A5P8M2Y5"/>
<evidence type="ECO:0000256" key="1">
    <source>
        <dbReference type="ARBA" id="ARBA00005417"/>
    </source>
</evidence>
<dbReference type="RefSeq" id="WP_152260301.1">
    <property type="nucleotide sequence ID" value="NZ_CP045143.1"/>
</dbReference>
<reference evidence="6 9" key="2">
    <citation type="submission" date="2023-02" db="EMBL/GenBank/DDBJ databases">
        <title>The predominant lactic acid bacteria and yeasts involved in the spontaneous fermentation of millet during the production of the traditional porridge Hausa koko in Ghana.</title>
        <authorList>
            <person name="Atter A."/>
            <person name="Diaz M."/>
        </authorList>
    </citation>
    <scope>NUCLEOTIDE SEQUENCE [LARGE SCALE GENOMIC DNA]</scope>
    <source>
        <strain evidence="6 9">FI11640</strain>
    </source>
</reference>